<dbReference type="InterPro" id="IPR027417">
    <property type="entry name" value="P-loop_NTPase"/>
</dbReference>
<accession>A0ABN2WCZ4</accession>
<name>A0ABN2WCZ4_9MICO</name>
<reference evidence="6 7" key="1">
    <citation type="journal article" date="2019" name="Int. J. Syst. Evol. Microbiol.">
        <title>The Global Catalogue of Microorganisms (GCM) 10K type strain sequencing project: providing services to taxonomists for standard genome sequencing and annotation.</title>
        <authorList>
            <consortium name="The Broad Institute Genomics Platform"/>
            <consortium name="The Broad Institute Genome Sequencing Center for Infectious Disease"/>
            <person name="Wu L."/>
            <person name="Ma J."/>
        </authorList>
    </citation>
    <scope>NUCLEOTIDE SEQUENCE [LARGE SCALE GENOMIC DNA]</scope>
    <source>
        <strain evidence="6 7">JCM 15900</strain>
    </source>
</reference>
<comment type="caution">
    <text evidence="6">The sequence shown here is derived from an EMBL/GenBank/DDBJ whole genome shotgun (WGS) entry which is preliminary data.</text>
</comment>
<organism evidence="6 7">
    <name type="scientific">Brevibacterium salitolerans</name>
    <dbReference type="NCBI Taxonomy" id="1403566"/>
    <lineage>
        <taxon>Bacteria</taxon>
        <taxon>Bacillati</taxon>
        <taxon>Actinomycetota</taxon>
        <taxon>Actinomycetes</taxon>
        <taxon>Micrococcales</taxon>
        <taxon>Brevibacteriaceae</taxon>
        <taxon>Brevibacterium</taxon>
    </lineage>
</organism>
<evidence type="ECO:0000313" key="7">
    <source>
        <dbReference type="Proteomes" id="UP001500984"/>
    </source>
</evidence>
<feature type="compositionally biased region" description="Acidic residues" evidence="4">
    <location>
        <begin position="528"/>
        <end position="547"/>
    </location>
</feature>
<feature type="compositionally biased region" description="Acidic residues" evidence="4">
    <location>
        <begin position="482"/>
        <end position="505"/>
    </location>
</feature>
<dbReference type="InterPro" id="IPR003959">
    <property type="entry name" value="ATPase_AAA_core"/>
</dbReference>
<dbReference type="PANTHER" id="PTHR23073">
    <property type="entry name" value="26S PROTEASOME REGULATORY SUBUNIT"/>
    <property type="match status" value="1"/>
</dbReference>
<dbReference type="EMBL" id="BAAAPZ010000002">
    <property type="protein sequence ID" value="GAA2087914.1"/>
    <property type="molecule type" value="Genomic_DNA"/>
</dbReference>
<feature type="domain" description="AAA+ ATPase" evidence="5">
    <location>
        <begin position="262"/>
        <end position="389"/>
    </location>
</feature>
<evidence type="ECO:0000256" key="3">
    <source>
        <dbReference type="ARBA" id="ARBA00022840"/>
    </source>
</evidence>
<gene>
    <name evidence="6" type="ORF">GCM10009823_02640</name>
</gene>
<dbReference type="RefSeq" id="WP_344334522.1">
    <property type="nucleotide sequence ID" value="NZ_BAAAPZ010000002.1"/>
</dbReference>
<dbReference type="SUPFAM" id="SSF52540">
    <property type="entry name" value="P-loop containing nucleoside triphosphate hydrolases"/>
    <property type="match status" value="1"/>
</dbReference>
<evidence type="ECO:0000256" key="1">
    <source>
        <dbReference type="ARBA" id="ARBA00006914"/>
    </source>
</evidence>
<evidence type="ECO:0000313" key="6">
    <source>
        <dbReference type="EMBL" id="GAA2087914.1"/>
    </source>
</evidence>
<protein>
    <submittedName>
        <fullName evidence="6">AAA family ATPase</fullName>
    </submittedName>
</protein>
<feature type="region of interest" description="Disordered" evidence="4">
    <location>
        <begin position="482"/>
        <end position="547"/>
    </location>
</feature>
<evidence type="ECO:0000256" key="2">
    <source>
        <dbReference type="ARBA" id="ARBA00022741"/>
    </source>
</evidence>
<keyword evidence="7" id="KW-1185">Reference proteome</keyword>
<keyword evidence="3" id="KW-0067">ATP-binding</keyword>
<dbReference type="Gene3D" id="3.40.50.300">
    <property type="entry name" value="P-loop containing nucleotide triphosphate hydrolases"/>
    <property type="match status" value="1"/>
</dbReference>
<evidence type="ECO:0000259" key="5">
    <source>
        <dbReference type="SMART" id="SM00382"/>
    </source>
</evidence>
<evidence type="ECO:0000256" key="4">
    <source>
        <dbReference type="SAM" id="MobiDB-lite"/>
    </source>
</evidence>
<proteinExistence type="inferred from homology"/>
<dbReference type="Proteomes" id="UP001500984">
    <property type="component" value="Unassembled WGS sequence"/>
</dbReference>
<dbReference type="InterPro" id="IPR050221">
    <property type="entry name" value="26S_Proteasome_ATPase"/>
</dbReference>
<sequence length="547" mass="58078">MSESPSGVPAHADASASQPADIDPRRFAAAFQQFLETTALLAGEEGRERFPAVLGEHLGVSPRSLDPVRQEFPDWRWADVDAALDSLAVLQDLRGVLPSDEASGLSDLLTNQYGSYELGAVERTAVPVGPGTVRHVATNALRLFEVDGTPVVVFATRSHPHMGGGDGGAIVVEVLCPDERMARSVLADVDAHVRENSVLRGQVVSFVDGGFDSDSVGIEFHARPRVRAEDLILPEGARERVEAAVLGMSANAAELRAVGQHLSRGVLLYGPPGTGKTHTVRYLLSQSPDTTAILLQGEALSRIRQAAATAKSLGRAIIVLEDADLIAADRDFSEGERSVLFDVLDILDGLDEDADIAFLLTTNRVDVLEEALALRPGRIDLAVEVPLPARALRERLFARYARELPVTPAGIAAAAEASAGTTGSFAKEAVRRAVLDALAANAEADDARLLTAVHALMSEAAELRQAMGRDALQAEDGEFPDEEDLFAPDEEPDDEEFDDGQDEPGWDAGGPDDGGGRVPDEAPAGGEDPFEDGLSGEDLLAMDEEDD</sequence>
<dbReference type="Pfam" id="PF00004">
    <property type="entry name" value="AAA"/>
    <property type="match status" value="1"/>
</dbReference>
<dbReference type="InterPro" id="IPR003593">
    <property type="entry name" value="AAA+_ATPase"/>
</dbReference>
<comment type="similarity">
    <text evidence="1">Belongs to the AAA ATPase family.</text>
</comment>
<dbReference type="CDD" id="cd19481">
    <property type="entry name" value="RecA-like_protease"/>
    <property type="match status" value="1"/>
</dbReference>
<dbReference type="SMART" id="SM00382">
    <property type="entry name" value="AAA"/>
    <property type="match status" value="1"/>
</dbReference>
<keyword evidence="2" id="KW-0547">Nucleotide-binding</keyword>
<feature type="region of interest" description="Disordered" evidence="4">
    <location>
        <begin position="1"/>
        <end position="20"/>
    </location>
</feature>